<organism evidence="1 2">
    <name type="scientific">Hypsibius exemplaris</name>
    <name type="common">Freshwater tardigrade</name>
    <dbReference type="NCBI Taxonomy" id="2072580"/>
    <lineage>
        <taxon>Eukaryota</taxon>
        <taxon>Metazoa</taxon>
        <taxon>Ecdysozoa</taxon>
        <taxon>Tardigrada</taxon>
        <taxon>Eutardigrada</taxon>
        <taxon>Parachela</taxon>
        <taxon>Hypsibioidea</taxon>
        <taxon>Hypsibiidae</taxon>
        <taxon>Hypsibius</taxon>
    </lineage>
</organism>
<dbReference type="AlphaFoldDB" id="A0A1W0X9R5"/>
<dbReference type="EMBL" id="MTYJ01000008">
    <property type="protein sequence ID" value="OQV24134.1"/>
    <property type="molecule type" value="Genomic_DNA"/>
</dbReference>
<name>A0A1W0X9R5_HYPEX</name>
<reference evidence="2" key="1">
    <citation type="submission" date="2017-01" db="EMBL/GenBank/DDBJ databases">
        <title>Comparative genomics of anhydrobiosis in the tardigrade Hypsibius dujardini.</title>
        <authorList>
            <person name="Yoshida Y."/>
            <person name="Koutsovoulos G."/>
            <person name="Laetsch D."/>
            <person name="Stevens L."/>
            <person name="Kumar S."/>
            <person name="Horikawa D."/>
            <person name="Ishino K."/>
            <person name="Komine S."/>
            <person name="Tomita M."/>
            <person name="Blaxter M."/>
            <person name="Arakawa K."/>
        </authorList>
    </citation>
    <scope>NUCLEOTIDE SEQUENCE [LARGE SCALE GENOMIC DNA]</scope>
    <source>
        <strain evidence="2">Z151</strain>
    </source>
</reference>
<dbReference type="Proteomes" id="UP000192578">
    <property type="component" value="Unassembled WGS sequence"/>
</dbReference>
<gene>
    <name evidence="1" type="ORF">BV898_02085</name>
</gene>
<comment type="caution">
    <text evidence="1">The sequence shown here is derived from an EMBL/GenBank/DDBJ whole genome shotgun (WGS) entry which is preliminary data.</text>
</comment>
<dbReference type="Gene3D" id="3.30.420.10">
    <property type="entry name" value="Ribonuclease H-like superfamily/Ribonuclease H"/>
    <property type="match status" value="1"/>
</dbReference>
<dbReference type="InterPro" id="IPR036397">
    <property type="entry name" value="RNaseH_sf"/>
</dbReference>
<evidence type="ECO:0000313" key="2">
    <source>
        <dbReference type="Proteomes" id="UP000192578"/>
    </source>
</evidence>
<evidence type="ECO:0008006" key="3">
    <source>
        <dbReference type="Google" id="ProtNLM"/>
    </source>
</evidence>
<accession>A0A1W0X9R5</accession>
<dbReference type="OrthoDB" id="9981685at2759"/>
<protein>
    <recommendedName>
        <fullName evidence="3">Tc1-like transposase DDE domain-containing protein</fullName>
    </recommendedName>
</protein>
<keyword evidence="2" id="KW-1185">Reference proteome</keyword>
<evidence type="ECO:0000313" key="1">
    <source>
        <dbReference type="EMBL" id="OQV24134.1"/>
    </source>
</evidence>
<dbReference type="GO" id="GO:0003676">
    <property type="term" value="F:nucleic acid binding"/>
    <property type="evidence" value="ECO:0007669"/>
    <property type="project" value="InterPro"/>
</dbReference>
<sequence length="98" mass="11178">MVKKNLPYKLDTSKAIWYQDKAPCHVAGKVHEFLKKEFPCFIPNAHMPPDSPGLNGLDHCVWSILKHRLAKYGLTPSTVSPEQFHAVVIFFSLTKQMK</sequence>
<proteinExistence type="predicted"/>